<evidence type="ECO:0000313" key="1">
    <source>
        <dbReference type="EMBL" id="BEG99372.1"/>
    </source>
</evidence>
<organism evidence="1 2">
    <name type="scientific">Bacteroides sedimenti</name>
    <dbReference type="NCBI Taxonomy" id="2136147"/>
    <lineage>
        <taxon>Bacteria</taxon>
        <taxon>Pseudomonadati</taxon>
        <taxon>Bacteroidota</taxon>
        <taxon>Bacteroidia</taxon>
        <taxon>Bacteroidales</taxon>
        <taxon>Bacteroidaceae</taxon>
        <taxon>Bacteroides</taxon>
    </lineage>
</organism>
<protein>
    <submittedName>
        <fullName evidence="1">Uncharacterized protein</fullName>
    </submittedName>
</protein>
<dbReference type="RefSeq" id="WP_353329867.1">
    <property type="nucleotide sequence ID" value="NZ_AP028055.1"/>
</dbReference>
<dbReference type="SUPFAM" id="SSF49354">
    <property type="entry name" value="PapD-like"/>
    <property type="match status" value="1"/>
</dbReference>
<dbReference type="InterPro" id="IPR008962">
    <property type="entry name" value="PapD-like_sf"/>
</dbReference>
<reference evidence="1 2" key="1">
    <citation type="submission" date="2023-04" db="EMBL/GenBank/DDBJ databases">
        <title>Draft genome sequence of acteroides sedimenti strain YN3PY1.</title>
        <authorList>
            <person name="Yoshida N."/>
        </authorList>
    </citation>
    <scope>NUCLEOTIDE SEQUENCE [LARGE SCALE GENOMIC DNA]</scope>
    <source>
        <strain evidence="1 2">YN3PY1</strain>
    </source>
</reference>
<sequence>MKRIKTITVILFVLSLVGQLKAQISLAPSFVFIDKNSGVGNLFVSNNSQKPYEVTINFAFGYPGSDADGNLVMNYNDSTAFNRFALDNMIRAFPRSFILKGGEQRTVRVQVIPAERRKEGFFFTRMKIMAKPQTADVEKAVTEGIGTKISVNFEQVTAVFYHKGKVYTGITVKNLDVRQKEDRLELRPRLQRMGNAPFLGSMFAKLKDSNGKVVAETQSTTTVYFEEIRRMDLKLDKVAPGIYTLELSFESKRNDMAAEDLLQTPRIVHETKVELK</sequence>
<accession>A0ABM8IDX1</accession>
<evidence type="ECO:0000313" key="2">
    <source>
        <dbReference type="Proteomes" id="UP001496674"/>
    </source>
</evidence>
<dbReference type="EMBL" id="AP028055">
    <property type="protein sequence ID" value="BEG99372.1"/>
    <property type="molecule type" value="Genomic_DNA"/>
</dbReference>
<dbReference type="Proteomes" id="UP001496674">
    <property type="component" value="Chromosome"/>
</dbReference>
<gene>
    <name evidence="1" type="ORF">BSYN_16370</name>
</gene>
<proteinExistence type="predicted"/>
<keyword evidence="2" id="KW-1185">Reference proteome</keyword>
<name>A0ABM8IDX1_9BACE</name>